<sequence>MRAIAVSEYGATPAPMNLPVPEPGPGEILVRVIAAGLNPLDWKIADGMLKDSVDAPFPLILGQDGAGVVDAVGEGVTRLRPGEQVYGSFRGVERGLGSYAEYTVARDDGPVAKMPAGMLYTQAAAVPTASATALAMVEEARVDTGQTVLVVGATGGVGQGVVQLASRAGAKVIATARDDMAGTMRRLGANETVDHSAGDLNRQVLAVHSDGIDAVLDMVGDTRATEHLAQLLRPGGTYITTTWSVHPDAMEAKGLRGINFEGESSAELLDRLSDLIDSGGLRVRVEREVPLEEAADALAENRAGGARGKTVLRI</sequence>
<dbReference type="Gene3D" id="3.40.50.720">
    <property type="entry name" value="NAD(P)-binding Rossmann-like Domain"/>
    <property type="match status" value="1"/>
</dbReference>
<comment type="caution">
    <text evidence="3">The sequence shown here is derived from an EMBL/GenBank/DDBJ whole genome shotgun (WGS) entry which is preliminary data.</text>
</comment>
<dbReference type="CDD" id="cd05289">
    <property type="entry name" value="MDR_like_2"/>
    <property type="match status" value="1"/>
</dbReference>
<dbReference type="Pfam" id="PF08240">
    <property type="entry name" value="ADH_N"/>
    <property type="match status" value="1"/>
</dbReference>
<dbReference type="SUPFAM" id="SSF50129">
    <property type="entry name" value="GroES-like"/>
    <property type="match status" value="1"/>
</dbReference>
<dbReference type="Pfam" id="PF13602">
    <property type="entry name" value="ADH_zinc_N_2"/>
    <property type="match status" value="1"/>
</dbReference>
<evidence type="ECO:0000256" key="1">
    <source>
        <dbReference type="ARBA" id="ARBA00022857"/>
    </source>
</evidence>
<dbReference type="PANTHER" id="PTHR44154:SF1">
    <property type="entry name" value="QUINONE OXIDOREDUCTASE"/>
    <property type="match status" value="1"/>
</dbReference>
<dbReference type="InterPro" id="IPR011032">
    <property type="entry name" value="GroES-like_sf"/>
</dbReference>
<name>A0A4R5BEW5_9ACTN</name>
<dbReference type="Proteomes" id="UP000295578">
    <property type="component" value="Unassembled WGS sequence"/>
</dbReference>
<reference evidence="3 4" key="1">
    <citation type="submission" date="2019-03" db="EMBL/GenBank/DDBJ databases">
        <title>Draft genome sequences of novel Actinobacteria.</title>
        <authorList>
            <person name="Sahin N."/>
            <person name="Ay H."/>
            <person name="Saygin H."/>
        </authorList>
    </citation>
    <scope>NUCLEOTIDE SEQUENCE [LARGE SCALE GENOMIC DNA]</scope>
    <source>
        <strain evidence="3 4">DSM 45941</strain>
    </source>
</reference>
<evidence type="ECO:0000259" key="2">
    <source>
        <dbReference type="SMART" id="SM00829"/>
    </source>
</evidence>
<dbReference type="InterPro" id="IPR013154">
    <property type="entry name" value="ADH-like_N"/>
</dbReference>
<dbReference type="RefSeq" id="WP_132197028.1">
    <property type="nucleotide sequence ID" value="NZ_SMKY01000041.1"/>
</dbReference>
<evidence type="ECO:0000313" key="3">
    <source>
        <dbReference type="EMBL" id="TDD84871.1"/>
    </source>
</evidence>
<dbReference type="InterPro" id="IPR020843">
    <property type="entry name" value="ER"/>
</dbReference>
<keyword evidence="4" id="KW-1185">Reference proteome</keyword>
<dbReference type="SUPFAM" id="SSF51735">
    <property type="entry name" value="NAD(P)-binding Rossmann-fold domains"/>
    <property type="match status" value="1"/>
</dbReference>
<dbReference type="OrthoDB" id="2665481at2"/>
<proteinExistence type="predicted"/>
<protein>
    <submittedName>
        <fullName evidence="3">NADP-dependent oxidoreductase</fullName>
    </submittedName>
</protein>
<dbReference type="AlphaFoldDB" id="A0A4R5BEW5"/>
<dbReference type="EMBL" id="SMKY01000041">
    <property type="protein sequence ID" value="TDD84871.1"/>
    <property type="molecule type" value="Genomic_DNA"/>
</dbReference>
<organism evidence="3 4">
    <name type="scientific">Actinomadura darangshiensis</name>
    <dbReference type="NCBI Taxonomy" id="705336"/>
    <lineage>
        <taxon>Bacteria</taxon>
        <taxon>Bacillati</taxon>
        <taxon>Actinomycetota</taxon>
        <taxon>Actinomycetes</taxon>
        <taxon>Streptosporangiales</taxon>
        <taxon>Thermomonosporaceae</taxon>
        <taxon>Actinomadura</taxon>
    </lineage>
</organism>
<accession>A0A4R5BEW5</accession>
<dbReference type="PANTHER" id="PTHR44154">
    <property type="entry name" value="QUINONE OXIDOREDUCTASE"/>
    <property type="match status" value="1"/>
</dbReference>
<evidence type="ECO:0000313" key="4">
    <source>
        <dbReference type="Proteomes" id="UP000295578"/>
    </source>
</evidence>
<dbReference type="InterPro" id="IPR036291">
    <property type="entry name" value="NAD(P)-bd_dom_sf"/>
</dbReference>
<dbReference type="InterPro" id="IPR051603">
    <property type="entry name" value="Zinc-ADH_QOR/CCCR"/>
</dbReference>
<gene>
    <name evidence="3" type="ORF">E1293_12115</name>
</gene>
<keyword evidence="1" id="KW-0521">NADP</keyword>
<dbReference type="GO" id="GO:0016491">
    <property type="term" value="F:oxidoreductase activity"/>
    <property type="evidence" value="ECO:0007669"/>
    <property type="project" value="InterPro"/>
</dbReference>
<feature type="domain" description="Enoyl reductase (ER)" evidence="2">
    <location>
        <begin position="10"/>
        <end position="312"/>
    </location>
</feature>
<dbReference type="Gene3D" id="3.90.180.10">
    <property type="entry name" value="Medium-chain alcohol dehydrogenases, catalytic domain"/>
    <property type="match status" value="1"/>
</dbReference>
<dbReference type="SMART" id="SM00829">
    <property type="entry name" value="PKS_ER"/>
    <property type="match status" value="1"/>
</dbReference>